<dbReference type="PANTHER" id="PTHR21212:SF0">
    <property type="entry name" value="SEIPIN"/>
    <property type="match status" value="1"/>
</dbReference>
<evidence type="ECO:0000256" key="1">
    <source>
        <dbReference type="ARBA" id="ARBA00004477"/>
    </source>
</evidence>
<protein>
    <submittedName>
        <fullName evidence="10">Uncharacterized protein</fullName>
    </submittedName>
</protein>
<evidence type="ECO:0000313" key="11">
    <source>
        <dbReference type="Proteomes" id="UP000574390"/>
    </source>
</evidence>
<gene>
    <name evidence="10" type="ORF">FOZ62_011250</name>
</gene>
<dbReference type="AlphaFoldDB" id="A0A7J6TLH3"/>
<keyword evidence="7 9" id="KW-0472">Membrane</keyword>
<dbReference type="InterPro" id="IPR014347">
    <property type="entry name" value="Tautomerase/MIF_sf"/>
</dbReference>
<feature type="compositionally biased region" description="Low complexity" evidence="8">
    <location>
        <begin position="30"/>
        <end position="45"/>
    </location>
</feature>
<evidence type="ECO:0000256" key="7">
    <source>
        <dbReference type="ARBA" id="ARBA00023136"/>
    </source>
</evidence>
<keyword evidence="3 9" id="KW-0812">Transmembrane</keyword>
<dbReference type="InterPro" id="IPR009617">
    <property type="entry name" value="Seipin"/>
</dbReference>
<evidence type="ECO:0000256" key="8">
    <source>
        <dbReference type="SAM" id="MobiDB-lite"/>
    </source>
</evidence>
<dbReference type="CDD" id="cd23995">
    <property type="entry name" value="Seipin_BSCL2_like"/>
    <property type="match status" value="1"/>
</dbReference>
<dbReference type="Gene3D" id="3.30.429.10">
    <property type="entry name" value="Macrophage Migration Inhibitory Factor"/>
    <property type="match status" value="1"/>
</dbReference>
<dbReference type="Proteomes" id="UP000574390">
    <property type="component" value="Unassembled WGS sequence"/>
</dbReference>
<dbReference type="SUPFAM" id="SSF55331">
    <property type="entry name" value="Tautomerase/MIF"/>
    <property type="match status" value="1"/>
</dbReference>
<sequence length="948" mass="103934">MSERTRSSGVPQLPIEGHTDPSSGSGDLPSNASSPTNSSNSSLDSEAQGSALARASYGTWHAIQPGLVFVSRHISPFAWRLVLLWAKLILVGLSVVSVTVSALILYWVVHWLVIPKQLHSFPVYFDYSTTPACAAVSFSNRQWFDTAASRPALAAPVLDLPAPSVDYDVTLALDLPSNHYNVDKGPVMVDITLYGMKGRDEPTARSRRPLLLPYRSSLLGTMREWLMIVPALLGWTVDEFAVTMPLFEELNVEVYESSNFPLLSATVCMSPPLQVYRADLRFHSQLSVGLLGGSGIDVVVVGLAKGIPRVVVLHRASLVPLVRRVFEVAAQIGKALRLYGEGLSIWFCRQSTTTILIMCEWEWISDFYALSSEIISYCWAAAVYSTRRNELVARMSKIVCARQCPVSSVVTMPFVALTTNVQSILADPNKAASVMTDTVAEALGKPKKYLTVQIVPATGFVVGGEVASGVSVEIYSIGGGLKGPVVEAVYGTLQKEYGVQAEHSEHSPAATPPRYGLGAYTSQLGGYWESVWGMPRRAWDWSRRNKRWIIGGVAAGAVAVYWLRPYYQQFRELQSIVSEANRIMEEGEEGKAGEPKVSKRQKEHHARVMAMANNLVLAGDSIDRLSVWLRRAYDDDIDTNIPRKLKALKGPEMAREKQRLFAELQKLCFSRMVTALIVLHMLLLTQRVVLSAGTARQYRCGEWRKGKGQSEGSSAEESSTERTPSELNAELAAYLKDVSDHLTSPLVLCLVDNASREACGQRLPSPTSRETASGIESTIKTVVEAALQGLYFLVTGSETPRSAMVVPPLEEGASGHNLATETTDLVDSPHFDALLRESMRRACEKLSKHLCDGLSLDDDTKTVALAKTIPHVNKAIESSVLVKSESNAYLIQFNDLDCIREFSDMIYYRSEEADDSRVSSEEGEPAGLEAIMQALAEAAEEERSSAKA</sequence>
<dbReference type="Pfam" id="PF06775">
    <property type="entry name" value="Seipin"/>
    <property type="match status" value="1"/>
</dbReference>
<proteinExistence type="inferred from homology"/>
<feature type="transmembrane region" description="Helical" evidence="9">
    <location>
        <begin position="84"/>
        <end position="109"/>
    </location>
</feature>
<organism evidence="10 11">
    <name type="scientific">Perkinsus olseni</name>
    <name type="common">Perkinsus atlanticus</name>
    <dbReference type="NCBI Taxonomy" id="32597"/>
    <lineage>
        <taxon>Eukaryota</taxon>
        <taxon>Sar</taxon>
        <taxon>Alveolata</taxon>
        <taxon>Perkinsozoa</taxon>
        <taxon>Perkinsea</taxon>
        <taxon>Perkinsida</taxon>
        <taxon>Perkinsidae</taxon>
        <taxon>Perkinsus</taxon>
    </lineage>
</organism>
<evidence type="ECO:0000256" key="6">
    <source>
        <dbReference type="ARBA" id="ARBA00023098"/>
    </source>
</evidence>
<feature type="region of interest" description="Disordered" evidence="8">
    <location>
        <begin position="1"/>
        <end position="45"/>
    </location>
</feature>
<comment type="subcellular location">
    <subcellularLocation>
        <location evidence="1">Endoplasmic reticulum membrane</location>
        <topology evidence="1">Multi-pass membrane protein</topology>
    </subcellularLocation>
</comment>
<dbReference type="PANTHER" id="PTHR21212">
    <property type="entry name" value="BERNARDINELLI-SEIP CONGENITAL LIPODYSTROPHY 2 HOMOLOG BSCL2 PROTEIN"/>
    <property type="match status" value="1"/>
</dbReference>
<dbReference type="InterPro" id="IPR001398">
    <property type="entry name" value="Macrophage_inhib_fac"/>
</dbReference>
<keyword evidence="5 9" id="KW-1133">Transmembrane helix</keyword>
<evidence type="ECO:0000256" key="2">
    <source>
        <dbReference type="ARBA" id="ARBA00005851"/>
    </source>
</evidence>
<evidence type="ECO:0000256" key="4">
    <source>
        <dbReference type="ARBA" id="ARBA00022824"/>
    </source>
</evidence>
<comment type="caution">
    <text evidence="10">The sequence shown here is derived from an EMBL/GenBank/DDBJ whole genome shotgun (WGS) entry which is preliminary data.</text>
</comment>
<dbReference type="GO" id="GO:0006629">
    <property type="term" value="P:lipid metabolic process"/>
    <property type="evidence" value="ECO:0007669"/>
    <property type="project" value="UniProtKB-KW"/>
</dbReference>
<accession>A0A7J6TLH3</accession>
<evidence type="ECO:0000313" key="10">
    <source>
        <dbReference type="EMBL" id="KAF4746139.1"/>
    </source>
</evidence>
<reference evidence="10 11" key="1">
    <citation type="submission" date="2020-04" db="EMBL/GenBank/DDBJ databases">
        <title>Perkinsus olseni comparative genomics.</title>
        <authorList>
            <person name="Bogema D.R."/>
        </authorList>
    </citation>
    <scope>NUCLEOTIDE SEQUENCE [LARGE SCALE GENOMIC DNA]</scope>
    <source>
        <strain evidence="10">ATCC PRA-205</strain>
    </source>
</reference>
<name>A0A7J6TLH3_PEROL</name>
<dbReference type="EMBL" id="JABANM010006303">
    <property type="protein sequence ID" value="KAF4746139.1"/>
    <property type="molecule type" value="Genomic_DNA"/>
</dbReference>
<dbReference type="Pfam" id="PF01187">
    <property type="entry name" value="MIF"/>
    <property type="match status" value="1"/>
</dbReference>
<evidence type="ECO:0000256" key="3">
    <source>
        <dbReference type="ARBA" id="ARBA00022692"/>
    </source>
</evidence>
<dbReference type="GO" id="GO:0140042">
    <property type="term" value="P:lipid droplet formation"/>
    <property type="evidence" value="ECO:0007669"/>
    <property type="project" value="UniProtKB-ARBA"/>
</dbReference>
<evidence type="ECO:0000256" key="5">
    <source>
        <dbReference type="ARBA" id="ARBA00022989"/>
    </source>
</evidence>
<keyword evidence="4" id="KW-0256">Endoplasmic reticulum</keyword>
<comment type="similarity">
    <text evidence="2">Belongs to the MIF family.</text>
</comment>
<evidence type="ECO:0000256" key="9">
    <source>
        <dbReference type="SAM" id="Phobius"/>
    </source>
</evidence>
<feature type="region of interest" description="Disordered" evidence="8">
    <location>
        <begin position="703"/>
        <end position="725"/>
    </location>
</feature>
<dbReference type="GO" id="GO:0005789">
    <property type="term" value="C:endoplasmic reticulum membrane"/>
    <property type="evidence" value="ECO:0007669"/>
    <property type="project" value="UniProtKB-SubCell"/>
</dbReference>
<keyword evidence="6" id="KW-0443">Lipid metabolism</keyword>